<keyword evidence="4 9" id="KW-0812">Transmembrane</keyword>
<evidence type="ECO:0000256" key="4">
    <source>
        <dbReference type="ARBA" id="ARBA00022692"/>
    </source>
</evidence>
<evidence type="ECO:0000256" key="5">
    <source>
        <dbReference type="ARBA" id="ARBA00022989"/>
    </source>
</evidence>
<keyword evidence="6 9" id="KW-0472">Membrane</keyword>
<evidence type="ECO:0000256" key="9">
    <source>
        <dbReference type="SAM" id="Phobius"/>
    </source>
</evidence>
<evidence type="ECO:0000256" key="6">
    <source>
        <dbReference type="ARBA" id="ARBA00023136"/>
    </source>
</evidence>
<keyword evidence="3" id="KW-1003">Cell membrane</keyword>
<protein>
    <recommendedName>
        <fullName evidence="8">Regulator of SigK</fullName>
    </recommendedName>
    <alternativeName>
        <fullName evidence="7">Sigma-K anti-sigma factor RskA</fullName>
    </alternativeName>
</protein>
<name>A0A6M0RJW4_9CYAN</name>
<dbReference type="Proteomes" id="UP000481033">
    <property type="component" value="Unassembled WGS sequence"/>
</dbReference>
<feature type="transmembrane region" description="Helical" evidence="9">
    <location>
        <begin position="83"/>
        <end position="103"/>
    </location>
</feature>
<dbReference type="Pfam" id="PF10099">
    <property type="entry name" value="RskA_C"/>
    <property type="match status" value="1"/>
</dbReference>
<reference evidence="11 12" key="1">
    <citation type="journal article" date="2020" name="Microb. Ecol.">
        <title>Ecogenomics of the Marine Benthic Filamentous Cyanobacterium Adonisia.</title>
        <authorList>
            <person name="Walter J.M."/>
            <person name="Coutinho F.H."/>
            <person name="Leomil L."/>
            <person name="Hargreaves P.I."/>
            <person name="Campeao M.E."/>
            <person name="Vieira V.V."/>
            <person name="Silva B.S."/>
            <person name="Fistarol G.O."/>
            <person name="Salomon P.S."/>
            <person name="Sawabe T."/>
            <person name="Mino S."/>
            <person name="Hosokawa M."/>
            <person name="Miyashita H."/>
            <person name="Maruyama F."/>
            <person name="van Verk M.C."/>
            <person name="Dutilh B.E."/>
            <person name="Thompson C.C."/>
            <person name="Thompson F.L."/>
        </authorList>
    </citation>
    <scope>NUCLEOTIDE SEQUENCE [LARGE SCALE GENOMIC DNA]</scope>
    <source>
        <strain evidence="11 12">CCMR0081</strain>
    </source>
</reference>
<dbReference type="GO" id="GO:0005886">
    <property type="term" value="C:plasma membrane"/>
    <property type="evidence" value="ECO:0007669"/>
    <property type="project" value="UniProtKB-SubCell"/>
</dbReference>
<keyword evidence="12" id="KW-1185">Reference proteome</keyword>
<proteinExistence type="predicted"/>
<dbReference type="PANTHER" id="PTHR37461">
    <property type="entry name" value="ANTI-SIGMA-K FACTOR RSKA"/>
    <property type="match status" value="1"/>
</dbReference>
<evidence type="ECO:0000259" key="10">
    <source>
        <dbReference type="Pfam" id="PF10099"/>
    </source>
</evidence>
<evidence type="ECO:0000256" key="3">
    <source>
        <dbReference type="ARBA" id="ARBA00022475"/>
    </source>
</evidence>
<accession>A0A6M0RJW4</accession>
<evidence type="ECO:0000256" key="8">
    <source>
        <dbReference type="ARBA" id="ARBA00030803"/>
    </source>
</evidence>
<dbReference type="InterPro" id="IPR041916">
    <property type="entry name" value="Anti_sigma_zinc_sf"/>
</dbReference>
<dbReference type="InterPro" id="IPR051474">
    <property type="entry name" value="Anti-sigma-K/W_factor"/>
</dbReference>
<dbReference type="EMBL" id="QXHD01000004">
    <property type="protein sequence ID" value="NEZ56548.1"/>
    <property type="molecule type" value="Genomic_DNA"/>
</dbReference>
<dbReference type="PANTHER" id="PTHR37461:SF1">
    <property type="entry name" value="ANTI-SIGMA-K FACTOR RSKA"/>
    <property type="match status" value="1"/>
</dbReference>
<evidence type="ECO:0000256" key="2">
    <source>
        <dbReference type="ARBA" id="ARBA00004236"/>
    </source>
</evidence>
<organism evidence="11 12">
    <name type="scientific">Adonisia turfae CCMR0081</name>
    <dbReference type="NCBI Taxonomy" id="2292702"/>
    <lineage>
        <taxon>Bacteria</taxon>
        <taxon>Bacillati</taxon>
        <taxon>Cyanobacteriota</taxon>
        <taxon>Adonisia</taxon>
        <taxon>Adonisia turfae</taxon>
    </lineage>
</organism>
<dbReference type="GO" id="GO:0006417">
    <property type="term" value="P:regulation of translation"/>
    <property type="evidence" value="ECO:0007669"/>
    <property type="project" value="TreeGrafter"/>
</dbReference>
<keyword evidence="5 9" id="KW-1133">Transmembrane helix</keyword>
<feature type="domain" description="Anti-sigma K factor RskA C-terminal" evidence="10">
    <location>
        <begin position="90"/>
        <end position="240"/>
    </location>
</feature>
<gene>
    <name evidence="11" type="ORF">DXZ20_12845</name>
</gene>
<sequence>MASERKLDEFAADYVAGNLSAEEADEFARLVAEQPELQVEVNRLEKTVSLMLDELPMMQPPQRLRDAVLAGENRPVRSHRLPLAWILGALAAGATLLSLSLGMSNHRLRLANQQLQQDLVAVMPAQQAQRILQQPSTRFYDFAGTDNAIDTFGNMIVDTDGLQAAIAFENLSPLADNQTYALWVSYQGKYIPCGVFQTTPDGTAFATLPMPPVYQSRPWVQDVIVTVEPADLPAQPTGPIVAATS</sequence>
<comment type="caution">
    <text evidence="11">The sequence shown here is derived from an EMBL/GenBank/DDBJ whole genome shotgun (WGS) entry which is preliminary data.</text>
</comment>
<dbReference type="InterPro" id="IPR018764">
    <property type="entry name" value="RskA_C"/>
</dbReference>
<dbReference type="RefSeq" id="WP_163698564.1">
    <property type="nucleotide sequence ID" value="NZ_QXHD01000004.1"/>
</dbReference>
<dbReference type="Gene3D" id="1.10.10.1320">
    <property type="entry name" value="Anti-sigma factor, zinc-finger domain"/>
    <property type="match status" value="1"/>
</dbReference>
<dbReference type="AlphaFoldDB" id="A0A6M0RJW4"/>
<evidence type="ECO:0000313" key="11">
    <source>
        <dbReference type="EMBL" id="NEZ56548.1"/>
    </source>
</evidence>
<evidence type="ECO:0000256" key="7">
    <source>
        <dbReference type="ARBA" id="ARBA00029829"/>
    </source>
</evidence>
<dbReference type="GO" id="GO:0016989">
    <property type="term" value="F:sigma factor antagonist activity"/>
    <property type="evidence" value="ECO:0007669"/>
    <property type="project" value="TreeGrafter"/>
</dbReference>
<evidence type="ECO:0000256" key="1">
    <source>
        <dbReference type="ARBA" id="ARBA00004167"/>
    </source>
</evidence>
<evidence type="ECO:0000313" key="12">
    <source>
        <dbReference type="Proteomes" id="UP000481033"/>
    </source>
</evidence>
<comment type="subcellular location">
    <subcellularLocation>
        <location evidence="2">Cell membrane</location>
    </subcellularLocation>
    <subcellularLocation>
        <location evidence="1">Membrane</location>
        <topology evidence="1">Single-pass membrane protein</topology>
    </subcellularLocation>
</comment>